<comment type="caution">
    <text evidence="1">The sequence shown here is derived from an EMBL/GenBank/DDBJ whole genome shotgun (WGS) entry which is preliminary data.</text>
</comment>
<evidence type="ECO:0000313" key="2">
    <source>
        <dbReference type="Proteomes" id="UP001172680"/>
    </source>
</evidence>
<evidence type="ECO:0000313" key="1">
    <source>
        <dbReference type="EMBL" id="KAJ9648524.1"/>
    </source>
</evidence>
<keyword evidence="2" id="KW-1185">Reference proteome</keyword>
<dbReference type="EMBL" id="JAPDRP010000003">
    <property type="protein sequence ID" value="KAJ9648524.1"/>
    <property type="molecule type" value="Genomic_DNA"/>
</dbReference>
<accession>A0ACC2ZLU8</accession>
<protein>
    <submittedName>
        <fullName evidence="1">Uncharacterized protein</fullName>
    </submittedName>
</protein>
<name>A0ACC2ZLU8_9PEZI</name>
<proteinExistence type="predicted"/>
<gene>
    <name evidence="1" type="ORF">H2199_001379</name>
</gene>
<sequence>MKAVVLAAAAASMLVQTAYAEGMYSKNSPVLQVDAKNYDRLIAKSNYPSIVEFYAPWCGHCKNLKPAYEKAAKSLSGLAKVAAVNCDDESNKAFCGSMGVQGFPTLKIVKPGKKPGKPSVEEYQGQRSAKAIVDTMVDKIPNHVQRVSDKGLEEWLAKGNDTAKAVLFTDKGTTSALLRSLAIDFLGSISVAQIRDKEKNAVDLFGVSKFPTLLLLPGGSKDALVYDGEMKKEAMLTFLSQIAPPNPDPAPAAASPSSKPESSSTDKKSASSASSAFSKASASHASAESSANAATATTETLEEASPPTESPDPNIVTDDTQKPVAIPQGPPMLEMLETEAALNKACLAKKSHTCILALLPTRPNPEEDPLLPLTARTALASLGHVSSKHHTKGQKGGLFPFYAVPAANEGAKKLRDALGLKGDADVELVATNAKRGWFKRFEGSDYGMDAVEAWVDAIRMGEGKKGTLPAGVVVEEVAEEVPSEEAEPVKVKIEDLKSGMGDLPVEIEVEEVHDEL</sequence>
<reference evidence="1" key="1">
    <citation type="submission" date="2022-10" db="EMBL/GenBank/DDBJ databases">
        <title>Culturing micro-colonial fungi from biological soil crusts in the Mojave desert and describing Neophaeococcomyces mojavensis, and introducing the new genera and species Taxawa tesnikishii.</title>
        <authorList>
            <person name="Kurbessoian T."/>
            <person name="Stajich J.E."/>
        </authorList>
    </citation>
    <scope>NUCLEOTIDE SEQUENCE</scope>
    <source>
        <strain evidence="1">JES_115</strain>
    </source>
</reference>
<organism evidence="1 2">
    <name type="scientific">Coniosporium tulheliwenetii</name>
    <dbReference type="NCBI Taxonomy" id="3383036"/>
    <lineage>
        <taxon>Eukaryota</taxon>
        <taxon>Fungi</taxon>
        <taxon>Dikarya</taxon>
        <taxon>Ascomycota</taxon>
        <taxon>Pezizomycotina</taxon>
        <taxon>Dothideomycetes</taxon>
        <taxon>Dothideomycetes incertae sedis</taxon>
        <taxon>Coniosporium</taxon>
    </lineage>
</organism>
<dbReference type="Proteomes" id="UP001172680">
    <property type="component" value="Unassembled WGS sequence"/>
</dbReference>